<dbReference type="PANTHER" id="PTHR10953:SF102">
    <property type="entry name" value="ADENYLYLTRANSFERASE AND SULFURTRANSFERASE MOCS3"/>
    <property type="match status" value="1"/>
</dbReference>
<dbReference type="Gene3D" id="3.40.50.720">
    <property type="entry name" value="NAD(P)-binding Rossmann-like Domain"/>
    <property type="match status" value="1"/>
</dbReference>
<dbReference type="Pfam" id="PF00899">
    <property type="entry name" value="ThiF"/>
    <property type="match status" value="1"/>
</dbReference>
<dbReference type="SUPFAM" id="SSF69572">
    <property type="entry name" value="Activating enzymes of the ubiquitin-like proteins"/>
    <property type="match status" value="1"/>
</dbReference>
<dbReference type="GO" id="GO:0008641">
    <property type="term" value="F:ubiquitin-like modifier activating enzyme activity"/>
    <property type="evidence" value="ECO:0007669"/>
    <property type="project" value="InterPro"/>
</dbReference>
<sequence length="245" mass="25331">MVFERDRLTATVDGIGERGIDFLQAARVLVVGAGGLGSPALAYLSAAGVGTLGISDPDRVEQSNLQRQVIHPASSLGQIKSVSAAATVHALNPNVRVQLEPKITADNARSIIGAYDLVIDATDNFSAKYLLADTCAEVGRPHLWGTLVAMNFQISVFAEGLTLRDLYPAPPPAGTTPTSRVNGVLGAVCGQAGSILATEAIKMIVGVGEPLIGKLLIVDAASGKWNVVHFGNGSPKPATVSGKDK</sequence>
<reference evidence="2" key="1">
    <citation type="submission" date="2022-01" db="EMBL/GenBank/DDBJ databases">
        <title>Collection of gut derived symbiotic bacterial strains cultured from healthy donors.</title>
        <authorList>
            <person name="Lin H."/>
            <person name="Kohout C."/>
            <person name="Waligurski E."/>
            <person name="Pamer E.G."/>
        </authorList>
    </citation>
    <scope>NUCLEOTIDE SEQUENCE</scope>
    <source>
        <strain evidence="2">DFI.7.46</strain>
    </source>
</reference>
<accession>A0AAJ1BD27</accession>
<dbReference type="GO" id="GO:0016779">
    <property type="term" value="F:nucleotidyltransferase activity"/>
    <property type="evidence" value="ECO:0007669"/>
    <property type="project" value="TreeGrafter"/>
</dbReference>
<dbReference type="AlphaFoldDB" id="A0AAJ1BD27"/>
<dbReference type="GO" id="GO:0005829">
    <property type="term" value="C:cytosol"/>
    <property type="evidence" value="ECO:0007669"/>
    <property type="project" value="TreeGrafter"/>
</dbReference>
<dbReference type="InterPro" id="IPR045886">
    <property type="entry name" value="ThiF/MoeB/HesA"/>
</dbReference>
<evidence type="ECO:0000313" key="2">
    <source>
        <dbReference type="EMBL" id="MCG4617825.1"/>
    </source>
</evidence>
<evidence type="ECO:0000259" key="1">
    <source>
        <dbReference type="Pfam" id="PF00899"/>
    </source>
</evidence>
<dbReference type="EMBL" id="JAKNHJ010000007">
    <property type="protein sequence ID" value="MCG4617825.1"/>
    <property type="molecule type" value="Genomic_DNA"/>
</dbReference>
<organism evidence="2 3">
    <name type="scientific">Varibaculum cambriense</name>
    <dbReference type="NCBI Taxonomy" id="184870"/>
    <lineage>
        <taxon>Bacteria</taxon>
        <taxon>Bacillati</taxon>
        <taxon>Actinomycetota</taxon>
        <taxon>Actinomycetes</taxon>
        <taxon>Actinomycetales</taxon>
        <taxon>Actinomycetaceae</taxon>
        <taxon>Varibaculum</taxon>
    </lineage>
</organism>
<dbReference type="GO" id="GO:0004792">
    <property type="term" value="F:thiosulfate-cyanide sulfurtransferase activity"/>
    <property type="evidence" value="ECO:0007669"/>
    <property type="project" value="TreeGrafter"/>
</dbReference>
<dbReference type="RefSeq" id="WP_024059921.1">
    <property type="nucleotide sequence ID" value="NZ_CBCTPO010000010.1"/>
</dbReference>
<evidence type="ECO:0000313" key="3">
    <source>
        <dbReference type="Proteomes" id="UP001200537"/>
    </source>
</evidence>
<dbReference type="InterPro" id="IPR000594">
    <property type="entry name" value="ThiF_NAD_FAD-bd"/>
</dbReference>
<protein>
    <submittedName>
        <fullName evidence="2">HesA/MoeB/ThiF family protein</fullName>
    </submittedName>
</protein>
<dbReference type="InterPro" id="IPR035985">
    <property type="entry name" value="Ubiquitin-activating_enz"/>
</dbReference>
<dbReference type="GO" id="GO:0008146">
    <property type="term" value="F:sulfotransferase activity"/>
    <property type="evidence" value="ECO:0007669"/>
    <property type="project" value="TreeGrafter"/>
</dbReference>
<dbReference type="Proteomes" id="UP001200537">
    <property type="component" value="Unassembled WGS sequence"/>
</dbReference>
<dbReference type="CDD" id="cd00757">
    <property type="entry name" value="ThiF_MoeB_HesA_family"/>
    <property type="match status" value="1"/>
</dbReference>
<name>A0AAJ1BD27_9ACTO</name>
<feature type="domain" description="THIF-type NAD/FAD binding fold" evidence="1">
    <location>
        <begin position="12"/>
        <end position="230"/>
    </location>
</feature>
<proteinExistence type="predicted"/>
<comment type="caution">
    <text evidence="2">The sequence shown here is derived from an EMBL/GenBank/DDBJ whole genome shotgun (WGS) entry which is preliminary data.</text>
</comment>
<dbReference type="PANTHER" id="PTHR10953">
    <property type="entry name" value="UBIQUITIN-ACTIVATING ENZYME E1"/>
    <property type="match status" value="1"/>
</dbReference>
<gene>
    <name evidence="2" type="ORF">L0M99_04865</name>
</gene>